<keyword evidence="1 4" id="KW-0489">Methyltransferase</keyword>
<reference evidence="4" key="1">
    <citation type="journal article" date="2015" name="Proc. Natl. Acad. Sci. U.S.A.">
        <title>Networks of energetic and metabolic interactions define dynamics in microbial communities.</title>
        <authorList>
            <person name="Embree M."/>
            <person name="Liu J.K."/>
            <person name="Al-Bassam M.M."/>
            <person name="Zengler K."/>
        </authorList>
    </citation>
    <scope>NUCLEOTIDE SEQUENCE</scope>
</reference>
<dbReference type="Pfam" id="PF13649">
    <property type="entry name" value="Methyltransf_25"/>
    <property type="match status" value="1"/>
</dbReference>
<dbReference type="EMBL" id="LNQE01001197">
    <property type="protein sequence ID" value="KUG20376.1"/>
    <property type="molecule type" value="Genomic_DNA"/>
</dbReference>
<organism evidence="4">
    <name type="scientific">hydrocarbon metagenome</name>
    <dbReference type="NCBI Taxonomy" id="938273"/>
    <lineage>
        <taxon>unclassified sequences</taxon>
        <taxon>metagenomes</taxon>
        <taxon>ecological metagenomes</taxon>
    </lineage>
</organism>
<sequence>MKAKEHFNDKADRYEALIQKIIPEACLFFGTAVDHVPAEPASILELGSGTGFVTEQILARCPEAEITCIDMTPEMLAVARAKPALSAVRFIEGDFRDVWPEERFDVVFSTLCLHHLTDADRTAVIRRIRATLNEEGRFINGDVFKPESDWEEALYRDRWRRHMAESGVFEAEAEGMIEKRHNSFGFLDTFGKYREKLIDAGFQQIFCPYTYEFYGIFVALR</sequence>
<feature type="domain" description="Methyltransferase" evidence="3">
    <location>
        <begin position="43"/>
        <end position="136"/>
    </location>
</feature>
<keyword evidence="2 4" id="KW-0808">Transferase</keyword>
<dbReference type="CDD" id="cd02440">
    <property type="entry name" value="AdoMet_MTases"/>
    <property type="match status" value="1"/>
</dbReference>
<dbReference type="PANTHER" id="PTHR43861:SF1">
    <property type="entry name" value="TRANS-ACONITATE 2-METHYLTRANSFERASE"/>
    <property type="match status" value="1"/>
</dbReference>
<dbReference type="InterPro" id="IPR041698">
    <property type="entry name" value="Methyltransf_25"/>
</dbReference>
<evidence type="ECO:0000256" key="2">
    <source>
        <dbReference type="ARBA" id="ARBA00022679"/>
    </source>
</evidence>
<evidence type="ECO:0000313" key="4">
    <source>
        <dbReference type="EMBL" id="KUG20376.1"/>
    </source>
</evidence>
<dbReference type="Gene3D" id="3.40.50.150">
    <property type="entry name" value="Vaccinia Virus protein VP39"/>
    <property type="match status" value="1"/>
</dbReference>
<dbReference type="PANTHER" id="PTHR43861">
    <property type="entry name" value="TRANS-ACONITATE 2-METHYLTRANSFERASE-RELATED"/>
    <property type="match status" value="1"/>
</dbReference>
<evidence type="ECO:0000256" key="1">
    <source>
        <dbReference type="ARBA" id="ARBA00022603"/>
    </source>
</evidence>
<dbReference type="GO" id="GO:0032259">
    <property type="term" value="P:methylation"/>
    <property type="evidence" value="ECO:0007669"/>
    <property type="project" value="UniProtKB-KW"/>
</dbReference>
<gene>
    <name evidence="4" type="ORF">ASZ90_009886</name>
</gene>
<comment type="caution">
    <text evidence="4">The sequence shown here is derived from an EMBL/GenBank/DDBJ whole genome shotgun (WGS) entry which is preliminary data.</text>
</comment>
<evidence type="ECO:0000259" key="3">
    <source>
        <dbReference type="Pfam" id="PF13649"/>
    </source>
</evidence>
<dbReference type="AlphaFoldDB" id="A0A0W8FHJ7"/>
<protein>
    <submittedName>
        <fullName evidence="4">Methyltransferase type 12</fullName>
    </submittedName>
</protein>
<dbReference type="SUPFAM" id="SSF53335">
    <property type="entry name" value="S-adenosyl-L-methionine-dependent methyltransferases"/>
    <property type="match status" value="1"/>
</dbReference>
<dbReference type="GO" id="GO:0008168">
    <property type="term" value="F:methyltransferase activity"/>
    <property type="evidence" value="ECO:0007669"/>
    <property type="project" value="UniProtKB-KW"/>
</dbReference>
<dbReference type="InterPro" id="IPR029063">
    <property type="entry name" value="SAM-dependent_MTases_sf"/>
</dbReference>
<proteinExistence type="predicted"/>
<name>A0A0W8FHJ7_9ZZZZ</name>
<accession>A0A0W8FHJ7</accession>